<dbReference type="Proteomes" id="UP000545037">
    <property type="component" value="Unassembled WGS sequence"/>
</dbReference>
<keyword evidence="6" id="KW-1185">Reference proteome</keyword>
<dbReference type="InterPro" id="IPR052028">
    <property type="entry name" value="HipA_Ser/Thr_kinase"/>
</dbReference>
<evidence type="ECO:0000259" key="4">
    <source>
        <dbReference type="Pfam" id="PF07804"/>
    </source>
</evidence>
<comment type="similarity">
    <text evidence="1">Belongs to the HipA Ser/Thr kinase family.</text>
</comment>
<reference evidence="5 6" key="1">
    <citation type="submission" date="2020-08" db="EMBL/GenBank/DDBJ databases">
        <title>Genomic Encyclopedia of Type Strains, Phase IV (KMG-IV): sequencing the most valuable type-strain genomes for metagenomic binning, comparative biology and taxonomic classification.</title>
        <authorList>
            <person name="Goeker M."/>
        </authorList>
    </citation>
    <scope>NUCLEOTIDE SEQUENCE [LARGE SCALE GENOMIC DNA]</scope>
    <source>
        <strain evidence="5 6">DSM 4737</strain>
    </source>
</reference>
<dbReference type="Pfam" id="PF07804">
    <property type="entry name" value="HipA_C"/>
    <property type="match status" value="1"/>
</dbReference>
<sequence>MARVSTIVFVHLDGQPVPAGRLVMVDEPRNAYATFAYGRRYLERADRVPIDPVQLPLPEPGRDVEFRTQEDFTVFNGVRDAAPDGWGQYLMYKAMGDRLPTDADLILASGEHRVGALAFGPTPAAPQRLTPWGEGDAPGEEFSLDVLAEAVERVQSVDQLDPDLRTLLSAGSSLGGARPKAATEIDGQAWIAKFPSRNDTYPECRIELATMRLAAECGLDVPSLDFRSVLGRDIYLIRRFDRRRDGNAVYRTPFASGLTLLGAHQGDTGRHGYADIAEALRRHGGDPRRDLRELWRRMLFNILVTNDDDHLRNHGFLLGQDGWRLSPLYDVVPKPQVGRDRTLVLRVGPEGRAATVSNALAGAAVFHLTAEEAEAEAEAMAGMVRRRWDTLYAEAGVSLADRGRFATCFRQADPTLDPEPAA</sequence>
<dbReference type="InterPro" id="IPR012893">
    <property type="entry name" value="HipA-like_C"/>
</dbReference>
<keyword evidence="2 5" id="KW-0808">Transferase</keyword>
<dbReference type="PANTHER" id="PTHR37419">
    <property type="entry name" value="SERINE/THREONINE-PROTEIN KINASE TOXIN HIPA"/>
    <property type="match status" value="1"/>
</dbReference>
<name>A0A7W9CHH5_9CAUL</name>
<dbReference type="PANTHER" id="PTHR37419:SF8">
    <property type="entry name" value="TOXIN YJJJ"/>
    <property type="match status" value="1"/>
</dbReference>
<feature type="domain" description="HipA-like C-terminal" evidence="4">
    <location>
        <begin position="172"/>
        <end position="388"/>
    </location>
</feature>
<keyword evidence="3 5" id="KW-0418">Kinase</keyword>
<evidence type="ECO:0000256" key="1">
    <source>
        <dbReference type="ARBA" id="ARBA00010164"/>
    </source>
</evidence>
<comment type="caution">
    <text evidence="5">The sequence shown here is derived from an EMBL/GenBank/DDBJ whole genome shotgun (WGS) entry which is preliminary data.</text>
</comment>
<evidence type="ECO:0000256" key="2">
    <source>
        <dbReference type="ARBA" id="ARBA00022679"/>
    </source>
</evidence>
<evidence type="ECO:0000313" key="6">
    <source>
        <dbReference type="Proteomes" id="UP000545037"/>
    </source>
</evidence>
<protein>
    <submittedName>
        <fullName evidence="5">Serine/threonine-protein kinase HipA</fullName>
        <ecNumber evidence="5">2.7.11.1</ecNumber>
    </submittedName>
</protein>
<dbReference type="RefSeq" id="WP_183212690.1">
    <property type="nucleotide sequence ID" value="NZ_JACHOR010000002.1"/>
</dbReference>
<proteinExistence type="inferred from homology"/>
<dbReference type="GO" id="GO:0004674">
    <property type="term" value="F:protein serine/threonine kinase activity"/>
    <property type="evidence" value="ECO:0007669"/>
    <property type="project" value="UniProtKB-EC"/>
</dbReference>
<evidence type="ECO:0000313" key="5">
    <source>
        <dbReference type="EMBL" id="MBB5745725.1"/>
    </source>
</evidence>
<dbReference type="EMBL" id="JACHOR010000002">
    <property type="protein sequence ID" value="MBB5745725.1"/>
    <property type="molecule type" value="Genomic_DNA"/>
</dbReference>
<dbReference type="AlphaFoldDB" id="A0A7W9CHH5"/>
<evidence type="ECO:0000256" key="3">
    <source>
        <dbReference type="ARBA" id="ARBA00022777"/>
    </source>
</evidence>
<gene>
    <name evidence="5" type="ORF">GGR13_001309</name>
</gene>
<dbReference type="EC" id="2.7.11.1" evidence="5"/>
<accession>A0A7W9CHH5</accession>
<dbReference type="GO" id="GO:0005829">
    <property type="term" value="C:cytosol"/>
    <property type="evidence" value="ECO:0007669"/>
    <property type="project" value="TreeGrafter"/>
</dbReference>
<dbReference type="Gene3D" id="1.10.1070.20">
    <property type="match status" value="1"/>
</dbReference>
<organism evidence="5 6">
    <name type="scientific">Brevundimonas variabilis</name>
    <dbReference type="NCBI Taxonomy" id="74312"/>
    <lineage>
        <taxon>Bacteria</taxon>
        <taxon>Pseudomonadati</taxon>
        <taxon>Pseudomonadota</taxon>
        <taxon>Alphaproteobacteria</taxon>
        <taxon>Caulobacterales</taxon>
        <taxon>Caulobacteraceae</taxon>
        <taxon>Brevundimonas</taxon>
    </lineage>
</organism>